<dbReference type="Proteomes" id="UP000177050">
    <property type="component" value="Unassembled WGS sequence"/>
</dbReference>
<dbReference type="AlphaFoldDB" id="A0A1F7L1F3"/>
<organism evidence="1 2">
    <name type="scientific">Candidatus Roizmanbacteria bacterium RIFOXYD1_FULL_38_12</name>
    <dbReference type="NCBI Taxonomy" id="1802093"/>
    <lineage>
        <taxon>Bacteria</taxon>
        <taxon>Candidatus Roizmaniibacteriota</taxon>
    </lineage>
</organism>
<gene>
    <name evidence="1" type="ORF">A3K52_04150</name>
</gene>
<dbReference type="InterPro" id="IPR001661">
    <property type="entry name" value="Glyco_hydro_37"/>
</dbReference>
<dbReference type="InterPro" id="IPR008928">
    <property type="entry name" value="6-hairpin_glycosidase_sf"/>
</dbReference>
<evidence type="ECO:0000313" key="2">
    <source>
        <dbReference type="Proteomes" id="UP000177050"/>
    </source>
</evidence>
<dbReference type="GO" id="GO:0005993">
    <property type="term" value="P:trehalose catabolic process"/>
    <property type="evidence" value="ECO:0007669"/>
    <property type="project" value="TreeGrafter"/>
</dbReference>
<dbReference type="Gene3D" id="1.50.10.10">
    <property type="match status" value="2"/>
</dbReference>
<dbReference type="Pfam" id="PF01204">
    <property type="entry name" value="Trehalase"/>
    <property type="match status" value="2"/>
</dbReference>
<comment type="caution">
    <text evidence="1">The sequence shown here is derived from an EMBL/GenBank/DDBJ whole genome shotgun (WGS) entry which is preliminary data.</text>
</comment>
<dbReference type="InterPro" id="IPR012341">
    <property type="entry name" value="6hp_glycosidase-like_sf"/>
</dbReference>
<evidence type="ECO:0000313" key="1">
    <source>
        <dbReference type="EMBL" id="OGK73943.1"/>
    </source>
</evidence>
<reference evidence="1 2" key="1">
    <citation type="journal article" date="2016" name="Nat. Commun.">
        <title>Thousands of microbial genomes shed light on interconnected biogeochemical processes in an aquifer system.</title>
        <authorList>
            <person name="Anantharaman K."/>
            <person name="Brown C.T."/>
            <person name="Hug L.A."/>
            <person name="Sharon I."/>
            <person name="Castelle C.J."/>
            <person name="Probst A.J."/>
            <person name="Thomas B.C."/>
            <person name="Singh A."/>
            <person name="Wilkins M.J."/>
            <person name="Karaoz U."/>
            <person name="Brodie E.L."/>
            <person name="Williams K.H."/>
            <person name="Hubbard S.S."/>
            <person name="Banfield J.F."/>
        </authorList>
    </citation>
    <scope>NUCLEOTIDE SEQUENCE [LARGE SCALE GENOMIC DNA]</scope>
</reference>
<proteinExistence type="predicted"/>
<sequence>MDLLLKLRQSLLQKIVIVGSPKKRGDLYRFLGSTKEERVDKLIKIFLRENVTNEKKKIFEYIVDFWERSTIEIPHKTSGFKGINLAKRPFVTPTGDNDALSFAFGEQYRWDTFFQNRGLILAGGLELAKGQLLNLTDVFEEFRRIPNALVSPFLSRPQPPFEMRMVMDLLEAGLSCDNEVQHAVQMIEEELVSEWFDYQTGKQNHRQSEELVKKYGLLTRYEPHSNPFMVGCEDGKDHNWVVATYSYHHLPVQLNAILYGTVTSLETYYKSPDWGNNTEKASLYGLLRQRMYDDFQKTFWCESGKWMGFRDYSLIQNKEGHILYGDLSAEVFPLFFKLATEEQALRIKDNIASFYAGDIGLATSSLKLREGGSVPVEPQGQWKFQWEYPNCWPPLMMIAVEGLKNYGFVKEAKEYERKWVVHIEKEFERTGGIAEKHVFDSSVKIEEGFYGVMQGFGWTVATYLWFMKDLSGV</sequence>
<dbReference type="GO" id="GO:0004555">
    <property type="term" value="F:alpha,alpha-trehalase activity"/>
    <property type="evidence" value="ECO:0007669"/>
    <property type="project" value="InterPro"/>
</dbReference>
<protein>
    <submittedName>
        <fullName evidence="1">Uncharacterized protein</fullName>
    </submittedName>
</protein>
<name>A0A1F7L1F3_9BACT</name>
<accession>A0A1F7L1F3</accession>
<dbReference type="EMBL" id="MGBR01000001">
    <property type="protein sequence ID" value="OGK73943.1"/>
    <property type="molecule type" value="Genomic_DNA"/>
</dbReference>
<dbReference type="SUPFAM" id="SSF48208">
    <property type="entry name" value="Six-hairpin glycosidases"/>
    <property type="match status" value="1"/>
</dbReference>
<dbReference type="PANTHER" id="PTHR23403">
    <property type="entry name" value="TREHALASE"/>
    <property type="match status" value="1"/>
</dbReference>
<dbReference type="PRINTS" id="PR00744">
    <property type="entry name" value="GLHYDRLASE37"/>
</dbReference>
<dbReference type="PANTHER" id="PTHR23403:SF1">
    <property type="entry name" value="TREHALASE"/>
    <property type="match status" value="1"/>
</dbReference>